<dbReference type="InterPro" id="IPR045760">
    <property type="entry name" value="DAP_DH_C"/>
</dbReference>
<feature type="domain" description="2,4-diaminopentanoate dehydrogenase C-terminal" evidence="4">
    <location>
        <begin position="144"/>
        <end position="327"/>
    </location>
</feature>
<evidence type="ECO:0000256" key="2">
    <source>
        <dbReference type="ARBA" id="ARBA00023002"/>
    </source>
</evidence>
<evidence type="ECO:0000313" key="5">
    <source>
        <dbReference type="EMBL" id="HIQ63827.1"/>
    </source>
</evidence>
<feature type="domain" description="Dihydrodipicolinate reductase N-terminal" evidence="3">
    <location>
        <begin position="4"/>
        <end position="101"/>
    </location>
</feature>
<organism evidence="5 6">
    <name type="scientific">Candidatus Avichristensenella intestinipullorum</name>
    <dbReference type="NCBI Taxonomy" id="2840693"/>
    <lineage>
        <taxon>Bacteria</taxon>
        <taxon>Bacillati</taxon>
        <taxon>Bacillota</taxon>
        <taxon>Clostridia</taxon>
        <taxon>Candidatus Avichristensenella</taxon>
    </lineage>
</organism>
<protein>
    <submittedName>
        <fullName evidence="5">Dihydrodipicolinate reductase</fullName>
    </submittedName>
</protein>
<comment type="caution">
    <text evidence="5">The sequence shown here is derived from an EMBL/GenBank/DDBJ whole genome shotgun (WGS) entry which is preliminary data.</text>
</comment>
<reference evidence="5" key="2">
    <citation type="journal article" date="2021" name="PeerJ">
        <title>Extensive microbial diversity within the chicken gut microbiome revealed by metagenomics and culture.</title>
        <authorList>
            <person name="Gilroy R."/>
            <person name="Ravi A."/>
            <person name="Getino M."/>
            <person name="Pursley I."/>
            <person name="Horton D.L."/>
            <person name="Alikhan N.F."/>
            <person name="Baker D."/>
            <person name="Gharbi K."/>
            <person name="Hall N."/>
            <person name="Watson M."/>
            <person name="Adriaenssens E.M."/>
            <person name="Foster-Nyarko E."/>
            <person name="Jarju S."/>
            <person name="Secka A."/>
            <person name="Antonio M."/>
            <person name="Oren A."/>
            <person name="Chaudhuri R.R."/>
            <person name="La Ragione R."/>
            <person name="Hildebrand F."/>
            <person name="Pallen M.J."/>
        </authorList>
    </citation>
    <scope>NUCLEOTIDE SEQUENCE</scope>
    <source>
        <strain evidence="5">ChiHile30-977</strain>
    </source>
</reference>
<keyword evidence="1" id="KW-0521">NADP</keyword>
<keyword evidence="2" id="KW-0560">Oxidoreductase</keyword>
<dbReference type="EMBL" id="DVFI01000130">
    <property type="protein sequence ID" value="HIQ63827.1"/>
    <property type="molecule type" value="Genomic_DNA"/>
</dbReference>
<evidence type="ECO:0000259" key="4">
    <source>
        <dbReference type="Pfam" id="PF19328"/>
    </source>
</evidence>
<dbReference type="CDD" id="cd24146">
    <property type="entry name" value="nat-AmDH_N_like"/>
    <property type="match status" value="1"/>
</dbReference>
<reference evidence="5" key="1">
    <citation type="submission" date="2020-10" db="EMBL/GenBank/DDBJ databases">
        <authorList>
            <person name="Gilroy R."/>
        </authorList>
    </citation>
    <scope>NUCLEOTIDE SEQUENCE</scope>
    <source>
        <strain evidence="5">ChiHile30-977</strain>
    </source>
</reference>
<proteinExistence type="predicted"/>
<dbReference type="AlphaFoldDB" id="A0A9D0YXC3"/>
<evidence type="ECO:0000313" key="6">
    <source>
        <dbReference type="Proteomes" id="UP000886819"/>
    </source>
</evidence>
<dbReference type="InterPro" id="IPR000846">
    <property type="entry name" value="DapB_N"/>
</dbReference>
<dbReference type="InterPro" id="IPR036291">
    <property type="entry name" value="NAD(P)-bd_dom_sf"/>
</dbReference>
<dbReference type="GO" id="GO:0009089">
    <property type="term" value="P:lysine biosynthetic process via diaminopimelate"/>
    <property type="evidence" value="ECO:0007669"/>
    <property type="project" value="InterPro"/>
</dbReference>
<dbReference type="GO" id="GO:0008839">
    <property type="term" value="F:4-hydroxy-tetrahydrodipicolinate reductase"/>
    <property type="evidence" value="ECO:0007669"/>
    <property type="project" value="InterPro"/>
</dbReference>
<dbReference type="SUPFAM" id="SSF51735">
    <property type="entry name" value="NAD(P)-binding Rossmann-fold domains"/>
    <property type="match status" value="1"/>
</dbReference>
<name>A0A9D0YXC3_9FIRM</name>
<dbReference type="Proteomes" id="UP000886819">
    <property type="component" value="Unassembled WGS sequence"/>
</dbReference>
<accession>A0A9D0YXC3</accession>
<gene>
    <name evidence="5" type="ORF">IAA66_09645</name>
</gene>
<dbReference type="Pfam" id="PF01113">
    <property type="entry name" value="DapB_N"/>
    <property type="match status" value="1"/>
</dbReference>
<dbReference type="Pfam" id="PF19328">
    <property type="entry name" value="DAP_DH_C"/>
    <property type="match status" value="1"/>
</dbReference>
<evidence type="ECO:0000259" key="3">
    <source>
        <dbReference type="Pfam" id="PF01113"/>
    </source>
</evidence>
<evidence type="ECO:0000256" key="1">
    <source>
        <dbReference type="ARBA" id="ARBA00022857"/>
    </source>
</evidence>
<sequence length="341" mass="37129">MEKIKVVQYGCGKMSKYILRYLHEHGAQIVGAIDVDPAIVGLDVGDYAGLGVKTGVLISSDADRVLDECTADVAIVTLFSFIGDIYEHVEKCVTRGINVITTCEEAIYPWTTSASMINRLDALAKENNCTITGSGMQDTFWINMVGMVAASCHRIEKIKGAYSYNVEDYGLALANAHGCGLTTAEFEAQIAHPAAFEPSYAWNASEAICSKLGLTIKSIAQKHVPFTVDHDLYSQTLGKTIKAGDCIGMSAVVTIETMQGITIEEETIGKVYGPDDGDMCDWWITGEPNTEFHVVKPATVEHTCATVVNRIPSLLRAPAGYVTCDQLDEISYLTYPMEYHV</sequence>
<dbReference type="Gene3D" id="3.40.50.720">
    <property type="entry name" value="NAD(P)-binding Rossmann-like Domain"/>
    <property type="match status" value="1"/>
</dbReference>